<reference evidence="2 3" key="1">
    <citation type="submission" date="2020-07" db="EMBL/GenBank/DDBJ databases">
        <title>Bradyrhizobium diversity isolated from nodules of indigenous legumes of Western Australia.</title>
        <authorList>
            <person name="Klepa M.S."/>
        </authorList>
    </citation>
    <scope>NUCLEOTIDE SEQUENCE [LARGE SCALE GENOMIC DNA]</scope>
    <source>
        <strain evidence="2 3">CNPSo 4010</strain>
    </source>
</reference>
<dbReference type="SUPFAM" id="SSF51621">
    <property type="entry name" value="Phosphoenolpyruvate/pyruvate domain"/>
    <property type="match status" value="1"/>
</dbReference>
<evidence type="ECO:0000313" key="2">
    <source>
        <dbReference type="EMBL" id="MBH5396314.1"/>
    </source>
</evidence>
<feature type="region of interest" description="Disordered" evidence="1">
    <location>
        <begin position="1"/>
        <end position="24"/>
    </location>
</feature>
<dbReference type="EMBL" id="JACCHP010000001">
    <property type="protein sequence ID" value="MBH5396314.1"/>
    <property type="molecule type" value="Genomic_DNA"/>
</dbReference>
<evidence type="ECO:0008006" key="4">
    <source>
        <dbReference type="Google" id="ProtNLM"/>
    </source>
</evidence>
<sequence>MGDTLRRSRHAPRSWQQSVPASAEPERIRALYLSGVDIFRLNVSHGTHEGHAKSYVCGRRSRR</sequence>
<accession>A0ABS0PGI8</accession>
<name>A0ABS0PGI8_9BRAD</name>
<comment type="caution">
    <text evidence="2">The sequence shown here is derived from an EMBL/GenBank/DDBJ whole genome shotgun (WGS) entry which is preliminary data.</text>
</comment>
<dbReference type="InterPro" id="IPR040442">
    <property type="entry name" value="Pyrv_kinase-like_dom_sf"/>
</dbReference>
<gene>
    <name evidence="2" type="ORF">HZZ13_00555</name>
</gene>
<dbReference type="Gene3D" id="3.20.20.60">
    <property type="entry name" value="Phosphoenolpyruvate-binding domains"/>
    <property type="match status" value="1"/>
</dbReference>
<keyword evidence="3" id="KW-1185">Reference proteome</keyword>
<dbReference type="Proteomes" id="UP000807370">
    <property type="component" value="Unassembled WGS sequence"/>
</dbReference>
<evidence type="ECO:0000256" key="1">
    <source>
        <dbReference type="SAM" id="MobiDB-lite"/>
    </source>
</evidence>
<proteinExistence type="predicted"/>
<dbReference type="InterPro" id="IPR015813">
    <property type="entry name" value="Pyrv/PenolPyrv_kinase-like_dom"/>
</dbReference>
<evidence type="ECO:0000313" key="3">
    <source>
        <dbReference type="Proteomes" id="UP000807370"/>
    </source>
</evidence>
<protein>
    <recommendedName>
        <fullName evidence="4">Pyruvate kinase</fullName>
    </recommendedName>
</protein>
<organism evidence="2 3">
    <name type="scientific">Bradyrhizobium agreste</name>
    <dbReference type="NCBI Taxonomy" id="2751811"/>
    <lineage>
        <taxon>Bacteria</taxon>
        <taxon>Pseudomonadati</taxon>
        <taxon>Pseudomonadota</taxon>
        <taxon>Alphaproteobacteria</taxon>
        <taxon>Hyphomicrobiales</taxon>
        <taxon>Nitrobacteraceae</taxon>
        <taxon>Bradyrhizobium</taxon>
    </lineage>
</organism>